<dbReference type="InterPro" id="IPR032693">
    <property type="entry name" value="YtkA-like_dom"/>
</dbReference>
<proteinExistence type="predicted"/>
<dbReference type="RefSeq" id="WP_111324786.1">
    <property type="nucleotide sequence ID" value="NZ_BIFX01000001.1"/>
</dbReference>
<evidence type="ECO:0000313" key="4">
    <source>
        <dbReference type="Proteomes" id="UP000248806"/>
    </source>
</evidence>
<keyword evidence="4" id="KW-1185">Reference proteome</keyword>
<dbReference type="Gene3D" id="2.60.40.10">
    <property type="entry name" value="Immunoglobulins"/>
    <property type="match status" value="1"/>
</dbReference>
<feature type="transmembrane region" description="Helical" evidence="1">
    <location>
        <begin position="6"/>
        <end position="25"/>
    </location>
</feature>
<protein>
    <submittedName>
        <fullName evidence="3">YtkA-like protein</fullName>
    </submittedName>
</protein>
<feature type="domain" description="YtkA-like" evidence="2">
    <location>
        <begin position="35"/>
        <end position="109"/>
    </location>
</feature>
<name>A0A326U1P7_THEHA</name>
<reference evidence="3 4" key="1">
    <citation type="submission" date="2018-06" db="EMBL/GenBank/DDBJ databases">
        <title>Genomic Encyclopedia of Archaeal and Bacterial Type Strains, Phase II (KMG-II): from individual species to whole genera.</title>
        <authorList>
            <person name="Goeker M."/>
        </authorList>
    </citation>
    <scope>NUCLEOTIDE SEQUENCE [LARGE SCALE GENOMIC DNA]</scope>
    <source>
        <strain evidence="3 4">ATCC BAA-1881</strain>
    </source>
</reference>
<dbReference type="AlphaFoldDB" id="A0A326U1P7"/>
<keyword evidence="1" id="KW-0472">Membrane</keyword>
<evidence type="ECO:0000313" key="3">
    <source>
        <dbReference type="EMBL" id="PZW24856.1"/>
    </source>
</evidence>
<evidence type="ECO:0000259" key="2">
    <source>
        <dbReference type="Pfam" id="PF13115"/>
    </source>
</evidence>
<sequence>MRVRPFFWLLLSCTCTIILILAILLPTPMPAELRFSIDQTTLAADTMTAIDVHILDAEGRPIKQAVVTPQAYMTNMVMDAGRTSVKELGNGRYVVRIHLYMAGPWAIKIKAQADGFLTLEKTVHVEVHDGQSTYQIQKGCSNFL</sequence>
<dbReference type="InterPro" id="IPR013783">
    <property type="entry name" value="Ig-like_fold"/>
</dbReference>
<dbReference type="Proteomes" id="UP000248806">
    <property type="component" value="Unassembled WGS sequence"/>
</dbReference>
<organism evidence="3 4">
    <name type="scientific">Thermosporothrix hazakensis</name>
    <dbReference type="NCBI Taxonomy" id="644383"/>
    <lineage>
        <taxon>Bacteria</taxon>
        <taxon>Bacillati</taxon>
        <taxon>Chloroflexota</taxon>
        <taxon>Ktedonobacteria</taxon>
        <taxon>Ktedonobacterales</taxon>
        <taxon>Thermosporotrichaceae</taxon>
        <taxon>Thermosporothrix</taxon>
    </lineage>
</organism>
<dbReference type="Pfam" id="PF13115">
    <property type="entry name" value="YtkA"/>
    <property type="match status" value="1"/>
</dbReference>
<keyword evidence="1" id="KW-1133">Transmembrane helix</keyword>
<evidence type="ECO:0000256" key="1">
    <source>
        <dbReference type="SAM" id="Phobius"/>
    </source>
</evidence>
<dbReference type="EMBL" id="QKUF01000020">
    <property type="protein sequence ID" value="PZW24856.1"/>
    <property type="molecule type" value="Genomic_DNA"/>
</dbReference>
<gene>
    <name evidence="3" type="ORF">EI42_04464</name>
</gene>
<dbReference type="OrthoDB" id="159739at2"/>
<accession>A0A326U1P7</accession>
<comment type="caution">
    <text evidence="3">The sequence shown here is derived from an EMBL/GenBank/DDBJ whole genome shotgun (WGS) entry which is preliminary data.</text>
</comment>
<keyword evidence="1" id="KW-0812">Transmembrane</keyword>